<evidence type="ECO:0000313" key="2">
    <source>
        <dbReference type="EMBL" id="CAF3797875.1"/>
    </source>
</evidence>
<accession>A0A814IQY3</accession>
<dbReference type="EMBL" id="CAJNOQ010003723">
    <property type="protein sequence ID" value="CAF1026767.1"/>
    <property type="molecule type" value="Genomic_DNA"/>
</dbReference>
<gene>
    <name evidence="1" type="ORF">GPM918_LOCUS15070</name>
    <name evidence="2" type="ORF">SRO942_LOCUS15070</name>
</gene>
<evidence type="ECO:0000313" key="3">
    <source>
        <dbReference type="Proteomes" id="UP000663829"/>
    </source>
</evidence>
<dbReference type="EMBL" id="CAJOBC010003723">
    <property type="protein sequence ID" value="CAF3797875.1"/>
    <property type="molecule type" value="Genomic_DNA"/>
</dbReference>
<name>A0A814IQY3_9BILA</name>
<keyword evidence="3" id="KW-1185">Reference proteome</keyword>
<protein>
    <submittedName>
        <fullName evidence="1">Uncharacterized protein</fullName>
    </submittedName>
</protein>
<evidence type="ECO:0000313" key="1">
    <source>
        <dbReference type="EMBL" id="CAF1026767.1"/>
    </source>
</evidence>
<proteinExistence type="predicted"/>
<dbReference type="Proteomes" id="UP000663829">
    <property type="component" value="Unassembled WGS sequence"/>
</dbReference>
<reference evidence="1" key="1">
    <citation type="submission" date="2021-02" db="EMBL/GenBank/DDBJ databases">
        <authorList>
            <person name="Nowell W R."/>
        </authorList>
    </citation>
    <scope>NUCLEOTIDE SEQUENCE</scope>
</reference>
<dbReference type="AlphaFoldDB" id="A0A814IQY3"/>
<organism evidence="1 3">
    <name type="scientific">Didymodactylos carnosus</name>
    <dbReference type="NCBI Taxonomy" id="1234261"/>
    <lineage>
        <taxon>Eukaryota</taxon>
        <taxon>Metazoa</taxon>
        <taxon>Spiralia</taxon>
        <taxon>Gnathifera</taxon>
        <taxon>Rotifera</taxon>
        <taxon>Eurotatoria</taxon>
        <taxon>Bdelloidea</taxon>
        <taxon>Philodinida</taxon>
        <taxon>Philodinidae</taxon>
        <taxon>Didymodactylos</taxon>
    </lineage>
</organism>
<dbReference type="Proteomes" id="UP000681722">
    <property type="component" value="Unassembled WGS sequence"/>
</dbReference>
<sequence>MDGNTWYQERLDGDEGDLWRQARYLFLFNKTYASVLNLFELEVDIFDDLPRPIAIRKEENSRHIVENADQPMREQSWTVEVKQFVRILLDRIVTRWKPEYMNVKRISIQKLHESLTPVPLEQILSTFGKAQSFD</sequence>
<comment type="caution">
    <text evidence="1">The sequence shown here is derived from an EMBL/GenBank/DDBJ whole genome shotgun (WGS) entry which is preliminary data.</text>
</comment>